<accession>A0AAD6SI70</accession>
<organism evidence="3 4">
    <name type="scientific">Mycena alexandri</name>
    <dbReference type="NCBI Taxonomy" id="1745969"/>
    <lineage>
        <taxon>Eukaryota</taxon>
        <taxon>Fungi</taxon>
        <taxon>Dikarya</taxon>
        <taxon>Basidiomycota</taxon>
        <taxon>Agaricomycotina</taxon>
        <taxon>Agaricomycetes</taxon>
        <taxon>Agaricomycetidae</taxon>
        <taxon>Agaricales</taxon>
        <taxon>Marasmiineae</taxon>
        <taxon>Mycenaceae</taxon>
        <taxon>Mycena</taxon>
    </lineage>
</organism>
<dbReference type="AlphaFoldDB" id="A0AAD6SI70"/>
<comment type="caution">
    <text evidence="3">The sequence shown here is derived from an EMBL/GenBank/DDBJ whole genome shotgun (WGS) entry which is preliminary data.</text>
</comment>
<protein>
    <submittedName>
        <fullName evidence="3">Uncharacterized protein</fullName>
    </submittedName>
</protein>
<evidence type="ECO:0000256" key="2">
    <source>
        <dbReference type="SAM" id="Phobius"/>
    </source>
</evidence>
<keyword evidence="2" id="KW-0812">Transmembrane</keyword>
<keyword evidence="2" id="KW-1133">Transmembrane helix</keyword>
<feature type="non-terminal residue" evidence="3">
    <location>
        <position position="1"/>
    </location>
</feature>
<evidence type="ECO:0000313" key="4">
    <source>
        <dbReference type="Proteomes" id="UP001218188"/>
    </source>
</evidence>
<evidence type="ECO:0000313" key="3">
    <source>
        <dbReference type="EMBL" id="KAJ7028486.1"/>
    </source>
</evidence>
<proteinExistence type="predicted"/>
<name>A0AAD6SI70_9AGAR</name>
<evidence type="ECO:0000256" key="1">
    <source>
        <dbReference type="SAM" id="MobiDB-lite"/>
    </source>
</evidence>
<sequence>MFRGGSISSKDLTNQTIGHIKIEDFLFPPPLLPFERVSRHMRVTIHTEIEPPESRPCPPLPIDGPILLRALSSAASSHSTAVSGAPACLAFPASTLKKSSGDDVSTQDTSGAPTVPTPTVHVKFMLWDASSWLAVVLGMILILIILMIVPLPFSCRNLSPPFSHRGCSDARASEFCPAWRDSSTLLSESCPRLDLGDSSPRSSPYSCPTAAR</sequence>
<keyword evidence="4" id="KW-1185">Reference proteome</keyword>
<feature type="transmembrane region" description="Helical" evidence="2">
    <location>
        <begin position="132"/>
        <end position="153"/>
    </location>
</feature>
<reference evidence="3" key="1">
    <citation type="submission" date="2023-03" db="EMBL/GenBank/DDBJ databases">
        <title>Massive genome expansion in bonnet fungi (Mycena s.s.) driven by repeated elements and novel gene families across ecological guilds.</title>
        <authorList>
            <consortium name="Lawrence Berkeley National Laboratory"/>
            <person name="Harder C.B."/>
            <person name="Miyauchi S."/>
            <person name="Viragh M."/>
            <person name="Kuo A."/>
            <person name="Thoen E."/>
            <person name="Andreopoulos B."/>
            <person name="Lu D."/>
            <person name="Skrede I."/>
            <person name="Drula E."/>
            <person name="Henrissat B."/>
            <person name="Morin E."/>
            <person name="Kohler A."/>
            <person name="Barry K."/>
            <person name="LaButti K."/>
            <person name="Morin E."/>
            <person name="Salamov A."/>
            <person name="Lipzen A."/>
            <person name="Mereny Z."/>
            <person name="Hegedus B."/>
            <person name="Baldrian P."/>
            <person name="Stursova M."/>
            <person name="Weitz H."/>
            <person name="Taylor A."/>
            <person name="Grigoriev I.V."/>
            <person name="Nagy L.G."/>
            <person name="Martin F."/>
            <person name="Kauserud H."/>
        </authorList>
    </citation>
    <scope>NUCLEOTIDE SEQUENCE</scope>
    <source>
        <strain evidence="3">CBHHK200</strain>
    </source>
</reference>
<dbReference type="EMBL" id="JARJCM010000111">
    <property type="protein sequence ID" value="KAJ7028486.1"/>
    <property type="molecule type" value="Genomic_DNA"/>
</dbReference>
<keyword evidence="2" id="KW-0472">Membrane</keyword>
<feature type="region of interest" description="Disordered" evidence="1">
    <location>
        <begin position="192"/>
        <end position="212"/>
    </location>
</feature>
<dbReference type="Proteomes" id="UP001218188">
    <property type="component" value="Unassembled WGS sequence"/>
</dbReference>
<gene>
    <name evidence="3" type="ORF">C8F04DRAFT_1237451</name>
</gene>